<feature type="transmembrane region" description="Helical" evidence="9">
    <location>
        <begin position="78"/>
        <end position="100"/>
    </location>
</feature>
<evidence type="ECO:0000256" key="7">
    <source>
        <dbReference type="ARBA" id="ARBA00023136"/>
    </source>
</evidence>
<evidence type="ECO:0000256" key="9">
    <source>
        <dbReference type="SAM" id="Phobius"/>
    </source>
</evidence>
<protein>
    <submittedName>
        <fullName evidence="10">Glycerol uptake facilitator</fullName>
    </submittedName>
</protein>
<evidence type="ECO:0000256" key="4">
    <source>
        <dbReference type="ARBA" id="ARBA00022475"/>
    </source>
</evidence>
<feature type="transmembrane region" description="Helical" evidence="9">
    <location>
        <begin position="190"/>
        <end position="212"/>
    </location>
</feature>
<dbReference type="EMBL" id="KC811115">
    <property type="protein sequence ID" value="AGQ18899.1"/>
    <property type="molecule type" value="Genomic_DNA"/>
</dbReference>
<feature type="transmembrane region" description="Helical" evidence="9">
    <location>
        <begin position="40"/>
        <end position="57"/>
    </location>
</feature>
<dbReference type="PROSITE" id="PS51257">
    <property type="entry name" value="PROKAR_LIPOPROTEIN"/>
    <property type="match status" value="1"/>
</dbReference>
<name>S5DJK8_9ACTN</name>
<dbReference type="PANTHER" id="PTHR19139:SF199">
    <property type="entry name" value="MIP17260P"/>
    <property type="match status" value="1"/>
</dbReference>
<evidence type="ECO:0000256" key="8">
    <source>
        <dbReference type="RuleBase" id="RU000477"/>
    </source>
</evidence>
<keyword evidence="4" id="KW-1003">Cell membrane</keyword>
<keyword evidence="7 9" id="KW-0472">Membrane</keyword>
<accession>S5DJK8</accession>
<feature type="transmembrane region" description="Helical" evidence="9">
    <location>
        <begin position="148"/>
        <end position="170"/>
    </location>
</feature>
<dbReference type="Pfam" id="PF00230">
    <property type="entry name" value="MIP"/>
    <property type="match status" value="1"/>
</dbReference>
<evidence type="ECO:0000256" key="5">
    <source>
        <dbReference type="ARBA" id="ARBA00022692"/>
    </source>
</evidence>
<dbReference type="GO" id="GO:0005886">
    <property type="term" value="C:plasma membrane"/>
    <property type="evidence" value="ECO:0007669"/>
    <property type="project" value="UniProtKB-SubCell"/>
</dbReference>
<organism evidence="10">
    <name type="scientific">Candidatus Actinomarina minuta</name>
    <dbReference type="NCBI Taxonomy" id="1389454"/>
    <lineage>
        <taxon>Bacteria</taxon>
        <taxon>Bacillati</taxon>
        <taxon>Actinomycetota</taxon>
        <taxon>Actinomycetes</taxon>
        <taxon>Candidatus Actinomarinidae</taxon>
        <taxon>Candidatus Actinomarinales</taxon>
        <taxon>Candidatus Actinomarineae</taxon>
        <taxon>Candidatus Actinomarinaceae</taxon>
        <taxon>Candidatus Actinomarina</taxon>
    </lineage>
</organism>
<keyword evidence="5 8" id="KW-0812">Transmembrane</keyword>
<proteinExistence type="inferred from homology"/>
<dbReference type="PANTHER" id="PTHR19139">
    <property type="entry name" value="AQUAPORIN TRANSPORTER"/>
    <property type="match status" value="1"/>
</dbReference>
<feature type="transmembrane region" description="Helical" evidence="9">
    <location>
        <begin position="120"/>
        <end position="141"/>
    </location>
</feature>
<keyword evidence="6 9" id="KW-1133">Transmembrane helix</keyword>
<evidence type="ECO:0000313" key="10">
    <source>
        <dbReference type="EMBL" id="AGQ18899.1"/>
    </source>
</evidence>
<sequence>MRFTTSKQSLISEFTGTFSLVFFGCGSIILAEISNFKSEYIPFIFGCTISIFVYILGKYSGAHFNPAVTLGFYVNKEISLTDSFFYITVQLLGAVGASYAHSLIFENSHSFGVTLLEAELFTGLIAEVFFTGLLMLTILLVTRNKNRIYGVAIGSAVTLAALFIGDLTGASLNPARSIGPMLISGNFENILFYMVFPPIGCIISTYFFRIFATK</sequence>
<keyword evidence="3 8" id="KW-0813">Transport</keyword>
<evidence type="ECO:0000256" key="1">
    <source>
        <dbReference type="ARBA" id="ARBA00004651"/>
    </source>
</evidence>
<comment type="subcellular location">
    <subcellularLocation>
        <location evidence="1">Cell membrane</location>
        <topology evidence="1">Multi-pass membrane protein</topology>
    </subcellularLocation>
</comment>
<reference evidence="10" key="1">
    <citation type="journal article" date="2013" name="Sci. Rep.">
        <title>Metagenomics uncovers a new group of low GC and ultra-small marine Actinobacteria.</title>
        <authorList>
            <person name="Ghai R."/>
            <person name="Mizuno C.M."/>
            <person name="Picazo A."/>
            <person name="Camacho A."/>
            <person name="Rodriguez-Valera F."/>
        </authorList>
    </citation>
    <scope>NUCLEOTIDE SEQUENCE</scope>
</reference>
<evidence type="ECO:0000256" key="3">
    <source>
        <dbReference type="ARBA" id="ARBA00022448"/>
    </source>
</evidence>
<dbReference type="Gene3D" id="1.20.1080.10">
    <property type="entry name" value="Glycerol uptake facilitator protein"/>
    <property type="match status" value="1"/>
</dbReference>
<feature type="transmembrane region" description="Helical" evidence="9">
    <location>
        <begin position="12"/>
        <end position="34"/>
    </location>
</feature>
<comment type="similarity">
    <text evidence="2 8">Belongs to the MIP/aquaporin (TC 1.A.8) family.</text>
</comment>
<dbReference type="InterPro" id="IPR034294">
    <property type="entry name" value="Aquaporin_transptr"/>
</dbReference>
<evidence type="ECO:0000256" key="2">
    <source>
        <dbReference type="ARBA" id="ARBA00006175"/>
    </source>
</evidence>
<dbReference type="InterPro" id="IPR023271">
    <property type="entry name" value="Aquaporin-like"/>
</dbReference>
<dbReference type="PROSITE" id="PS00221">
    <property type="entry name" value="MIP"/>
    <property type="match status" value="1"/>
</dbReference>
<dbReference type="PRINTS" id="PR00783">
    <property type="entry name" value="MINTRINSICP"/>
</dbReference>
<dbReference type="AlphaFoldDB" id="S5DJK8"/>
<dbReference type="SUPFAM" id="SSF81338">
    <property type="entry name" value="Aquaporin-like"/>
    <property type="match status" value="1"/>
</dbReference>
<dbReference type="InterPro" id="IPR022357">
    <property type="entry name" value="MIP_CS"/>
</dbReference>
<dbReference type="InterPro" id="IPR000425">
    <property type="entry name" value="MIP"/>
</dbReference>
<dbReference type="GO" id="GO:0015250">
    <property type="term" value="F:water channel activity"/>
    <property type="evidence" value="ECO:0007669"/>
    <property type="project" value="TreeGrafter"/>
</dbReference>
<evidence type="ECO:0000256" key="6">
    <source>
        <dbReference type="ARBA" id="ARBA00022989"/>
    </source>
</evidence>